<keyword evidence="4 5" id="KW-0472">Membrane</keyword>
<keyword evidence="8" id="KW-1185">Reference proteome</keyword>
<dbReference type="STRING" id="547042.BACCOPRO_02860"/>
<name>S0FEB1_9BACT</name>
<reference evidence="7 8" key="1">
    <citation type="submission" date="2008-12" db="EMBL/GenBank/DDBJ databases">
        <authorList>
            <person name="Fulton L."/>
            <person name="Clifton S."/>
            <person name="Fulton B."/>
            <person name="Xu J."/>
            <person name="Minx P."/>
            <person name="Pepin K.H."/>
            <person name="Johnson M."/>
            <person name="Bhonagiri V."/>
            <person name="Nash W.E."/>
            <person name="Mardis E.R."/>
            <person name="Wilson R.K."/>
        </authorList>
    </citation>
    <scope>NUCLEOTIDE SEQUENCE [LARGE SCALE GENOMIC DNA]</scope>
    <source>
        <strain evidence="7 8">DSM 18228</strain>
    </source>
</reference>
<comment type="subcellular location">
    <subcellularLocation>
        <location evidence="1">Membrane</location>
        <topology evidence="1">Multi-pass membrane protein</topology>
    </subcellularLocation>
</comment>
<evidence type="ECO:0000256" key="5">
    <source>
        <dbReference type="SAM" id="Phobius"/>
    </source>
</evidence>
<evidence type="ECO:0000256" key="3">
    <source>
        <dbReference type="ARBA" id="ARBA00022989"/>
    </source>
</evidence>
<dbReference type="GO" id="GO:0016020">
    <property type="term" value="C:membrane"/>
    <property type="evidence" value="ECO:0007669"/>
    <property type="project" value="UniProtKB-SubCell"/>
</dbReference>
<evidence type="ECO:0000256" key="1">
    <source>
        <dbReference type="ARBA" id="ARBA00004141"/>
    </source>
</evidence>
<feature type="transmembrane region" description="Helical" evidence="5">
    <location>
        <begin position="59"/>
        <end position="77"/>
    </location>
</feature>
<evidence type="ECO:0000313" key="7">
    <source>
        <dbReference type="EMBL" id="EEF77341.1"/>
    </source>
</evidence>
<organism evidence="7 8">
    <name type="scientific">Phocaeicola coprophilus DSM 18228 = JCM 13818</name>
    <dbReference type="NCBI Taxonomy" id="547042"/>
    <lineage>
        <taxon>Bacteria</taxon>
        <taxon>Pseudomonadati</taxon>
        <taxon>Bacteroidota</taxon>
        <taxon>Bacteroidia</taxon>
        <taxon>Bacteroidales</taxon>
        <taxon>Bacteroidaceae</taxon>
        <taxon>Phocaeicola</taxon>
    </lineage>
</organism>
<evidence type="ECO:0000259" key="6">
    <source>
        <dbReference type="Pfam" id="PF04893"/>
    </source>
</evidence>
<feature type="transmembrane region" description="Helical" evidence="5">
    <location>
        <begin position="181"/>
        <end position="203"/>
    </location>
</feature>
<keyword evidence="3 5" id="KW-1133">Transmembrane helix</keyword>
<keyword evidence="2 5" id="KW-0812">Transmembrane</keyword>
<evidence type="ECO:0000313" key="8">
    <source>
        <dbReference type="Proteomes" id="UP000014073"/>
    </source>
</evidence>
<dbReference type="EMBL" id="ACBW01000182">
    <property type="protein sequence ID" value="EEF77341.1"/>
    <property type="molecule type" value="Genomic_DNA"/>
</dbReference>
<dbReference type="InterPro" id="IPR006977">
    <property type="entry name" value="Yip1_dom"/>
</dbReference>
<dbReference type="HOGENOM" id="CLU_122723_0_0_10"/>
<dbReference type="Proteomes" id="UP000014073">
    <property type="component" value="Unassembled WGS sequence"/>
</dbReference>
<proteinExistence type="predicted"/>
<protein>
    <recommendedName>
        <fullName evidence="6">Yip1 domain-containing protein</fullName>
    </recommendedName>
</protein>
<evidence type="ECO:0000256" key="2">
    <source>
        <dbReference type="ARBA" id="ARBA00022692"/>
    </source>
</evidence>
<feature type="transmembrane region" description="Helical" evidence="5">
    <location>
        <begin position="89"/>
        <end position="111"/>
    </location>
</feature>
<sequence>MEISFFFYTFAIHLIINVKKETLNYKDLFQKVISLLSAPGKAWDEIEQRSEGRAVMTSFVYPLIGLCGLSEFVGSFIGKDLDPELFQVALTRCCAVAVALFGGFFLAVYLLEKLGEHWLVRFESHERMMVFVGYSLVVTFVLDIISGLFSIAVLHWILQVYTLFIVFEGARRLMKVEESRLTGYTVIATIIILLCPTLIEFIFNKLSVILN</sequence>
<feature type="domain" description="Yip1" evidence="6">
    <location>
        <begin position="34"/>
        <end position="195"/>
    </location>
</feature>
<dbReference type="AlphaFoldDB" id="S0FEB1"/>
<evidence type="ECO:0000256" key="4">
    <source>
        <dbReference type="ARBA" id="ARBA00023136"/>
    </source>
</evidence>
<dbReference type="eggNOG" id="ENOG5032UIZ">
    <property type="taxonomic scope" value="Bacteria"/>
</dbReference>
<accession>S0FEB1</accession>
<dbReference type="Pfam" id="PF04893">
    <property type="entry name" value="Yip1"/>
    <property type="match status" value="1"/>
</dbReference>
<gene>
    <name evidence="7" type="ORF">BACCOPRO_02860</name>
</gene>
<feature type="transmembrane region" description="Helical" evidence="5">
    <location>
        <begin position="131"/>
        <end position="158"/>
    </location>
</feature>
<comment type="caution">
    <text evidence="7">The sequence shown here is derived from an EMBL/GenBank/DDBJ whole genome shotgun (WGS) entry which is preliminary data.</text>
</comment>